<feature type="transmembrane region" description="Helical" evidence="1">
    <location>
        <begin position="21"/>
        <end position="40"/>
    </location>
</feature>
<feature type="transmembrane region" description="Helical" evidence="1">
    <location>
        <begin position="92"/>
        <end position="109"/>
    </location>
</feature>
<dbReference type="InterPro" id="IPR009339">
    <property type="entry name" value="DUF998"/>
</dbReference>
<sequence>MKMPLLSAFVLEGIVRRRSGLLCFAAVLLFATICLLAQWMRPDLDWRNDPLSNYLKGHYGGWVRGAYYVLSMALILLGAGLYGALRPQARSAAPVLLLVVAGVGLWATAITENDLPYFTHDQENLLHRIAALTTFLSVTSAMMLQSWRFHYDDRWRRHFGLAFPLAVAAFIALWIYAYWHGAPEGLRQKTVITLILMWLGSAAWWLRSQQLQAAQAVPVRLPPD</sequence>
<keyword evidence="1" id="KW-0812">Transmembrane</keyword>
<name>A0ABS0BAB8_9GAMM</name>
<feature type="transmembrane region" description="Helical" evidence="1">
    <location>
        <begin position="159"/>
        <end position="179"/>
    </location>
</feature>
<keyword evidence="3" id="KW-1185">Reference proteome</keyword>
<comment type="caution">
    <text evidence="2">The sequence shown here is derived from an EMBL/GenBank/DDBJ whole genome shotgun (WGS) entry which is preliminary data.</text>
</comment>
<reference evidence="2 3" key="1">
    <citation type="submission" date="2020-11" db="EMBL/GenBank/DDBJ databases">
        <title>Draft Genome Sequence and Secondary Metabolite Biosynthetic Potential of the Lysobacter niastensis Type strain DSM 18481.</title>
        <authorList>
            <person name="Turrini P."/>
            <person name="Artuso I."/>
            <person name="Tescari M."/>
            <person name="Lugli G.A."/>
            <person name="Frangipani E."/>
            <person name="Ventura M."/>
            <person name="Visca P."/>
        </authorList>
    </citation>
    <scope>NUCLEOTIDE SEQUENCE [LARGE SCALE GENOMIC DNA]</scope>
    <source>
        <strain evidence="2 3">DSM 18481</strain>
    </source>
</reference>
<keyword evidence="1" id="KW-1133">Transmembrane helix</keyword>
<feature type="transmembrane region" description="Helical" evidence="1">
    <location>
        <begin position="191"/>
        <end position="206"/>
    </location>
</feature>
<feature type="transmembrane region" description="Helical" evidence="1">
    <location>
        <begin position="65"/>
        <end position="85"/>
    </location>
</feature>
<feature type="transmembrane region" description="Helical" evidence="1">
    <location>
        <begin position="129"/>
        <end position="147"/>
    </location>
</feature>
<protein>
    <submittedName>
        <fullName evidence="2">DUF998 domain-containing protein</fullName>
    </submittedName>
</protein>
<evidence type="ECO:0000313" key="2">
    <source>
        <dbReference type="EMBL" id="MBF6024090.1"/>
    </source>
</evidence>
<dbReference type="EMBL" id="JADLZT010000004">
    <property type="protein sequence ID" value="MBF6024090.1"/>
    <property type="molecule type" value="Genomic_DNA"/>
</dbReference>
<keyword evidence="1" id="KW-0472">Membrane</keyword>
<proteinExistence type="predicted"/>
<accession>A0ABS0BAB8</accession>
<organism evidence="2 3">
    <name type="scientific">Lysobacter niastensis</name>
    <dbReference type="NCBI Taxonomy" id="380629"/>
    <lineage>
        <taxon>Bacteria</taxon>
        <taxon>Pseudomonadati</taxon>
        <taxon>Pseudomonadota</taxon>
        <taxon>Gammaproteobacteria</taxon>
        <taxon>Lysobacterales</taxon>
        <taxon>Lysobacteraceae</taxon>
        <taxon>Lysobacter</taxon>
    </lineage>
</organism>
<evidence type="ECO:0000256" key="1">
    <source>
        <dbReference type="SAM" id="Phobius"/>
    </source>
</evidence>
<dbReference type="Proteomes" id="UP001429984">
    <property type="component" value="Unassembled WGS sequence"/>
</dbReference>
<evidence type="ECO:0000313" key="3">
    <source>
        <dbReference type="Proteomes" id="UP001429984"/>
    </source>
</evidence>
<gene>
    <name evidence="2" type="ORF">IU514_08605</name>
</gene>
<dbReference type="Pfam" id="PF06197">
    <property type="entry name" value="DUF998"/>
    <property type="match status" value="1"/>
</dbReference>